<dbReference type="EMBL" id="FRDA01000004">
    <property type="protein sequence ID" value="SHM90072.1"/>
    <property type="molecule type" value="Genomic_DNA"/>
</dbReference>
<dbReference type="STRING" id="1190415.SAMN05216593_104218"/>
<dbReference type="InterPro" id="IPR003777">
    <property type="entry name" value="XdhC_CoxI"/>
</dbReference>
<dbReference type="PANTHER" id="PTHR30388">
    <property type="entry name" value="ALDEHYDE OXIDOREDUCTASE MOLYBDENUM COFACTOR ASSEMBLY PROTEIN"/>
    <property type="match status" value="1"/>
</dbReference>
<dbReference type="Pfam" id="PF13478">
    <property type="entry name" value="XdhC_C"/>
    <property type="match status" value="1"/>
</dbReference>
<dbReference type="InterPro" id="IPR014308">
    <property type="entry name" value="Xanthine_DH_XdhC"/>
</dbReference>
<accession>A0A1M7MGK6</accession>
<protein>
    <submittedName>
        <fullName evidence="3">Molybdenum cofactor sulfurylase</fullName>
    </submittedName>
</protein>
<sequence length="295" mass="32029">MAFADKSAPTALADWAMNNWISALAELQARGEPAILVTIIEELGSTPRNAGSKMVVSAERIHDTIGGGHLEYKAMAIAREMLASGTRHTRLERFNLGASLGQCCGGVNVLLFEPMGEPVAQIAVFGAGHVGRALVPLLASLPCRVRWIDSRESEFPTPMPEAVTRILNDEPVEEVANLPVGSYCIVMTHNHQLDLELTAAILKRGDFGYFGLIGSRTKRVKFEHRLRERGFDAALLQRMRCPMGLAEVKGKLPIEIAVSIAAEVIATYNASFGQQHADTPPIAKLLPASRRSRPS</sequence>
<evidence type="ECO:0000313" key="4">
    <source>
        <dbReference type="Proteomes" id="UP000183983"/>
    </source>
</evidence>
<dbReference type="Pfam" id="PF02625">
    <property type="entry name" value="XdhC_CoxI"/>
    <property type="match status" value="1"/>
</dbReference>
<dbReference type="InterPro" id="IPR052698">
    <property type="entry name" value="MoCofactor_Util/Proc"/>
</dbReference>
<evidence type="ECO:0000313" key="3">
    <source>
        <dbReference type="EMBL" id="SHM90072.1"/>
    </source>
</evidence>
<dbReference type="NCBIfam" id="TIGR02964">
    <property type="entry name" value="xanthine_xdhC"/>
    <property type="match status" value="1"/>
</dbReference>
<feature type="domain" description="XdhC- CoxI" evidence="1">
    <location>
        <begin position="28"/>
        <end position="94"/>
    </location>
</feature>
<evidence type="ECO:0000259" key="1">
    <source>
        <dbReference type="Pfam" id="PF02625"/>
    </source>
</evidence>
<dbReference type="Proteomes" id="UP000183983">
    <property type="component" value="Unassembled WGS sequence"/>
</dbReference>
<dbReference type="Gene3D" id="3.40.50.720">
    <property type="entry name" value="NAD(P)-binding Rossmann-like Domain"/>
    <property type="match status" value="1"/>
</dbReference>
<proteinExistence type="predicted"/>
<dbReference type="PANTHER" id="PTHR30388:SF6">
    <property type="entry name" value="XANTHINE DEHYDROGENASE SUBUNIT A-RELATED"/>
    <property type="match status" value="1"/>
</dbReference>
<dbReference type="InterPro" id="IPR027051">
    <property type="entry name" value="XdhC_Rossmann_dom"/>
</dbReference>
<dbReference type="SUPFAM" id="SSF51735">
    <property type="entry name" value="NAD(P)-binding Rossmann-fold domains"/>
    <property type="match status" value="1"/>
</dbReference>
<dbReference type="InterPro" id="IPR036291">
    <property type="entry name" value="NAD(P)-bd_dom_sf"/>
</dbReference>
<dbReference type="AlphaFoldDB" id="A0A1M7MGK6"/>
<gene>
    <name evidence="3" type="ORF">SAMN05216593_104218</name>
</gene>
<reference evidence="3 4" key="1">
    <citation type="submission" date="2016-11" db="EMBL/GenBank/DDBJ databases">
        <authorList>
            <person name="Jaros S."/>
            <person name="Januszkiewicz K."/>
            <person name="Wedrychowicz H."/>
        </authorList>
    </citation>
    <scope>NUCLEOTIDE SEQUENCE [LARGE SCALE GENOMIC DNA]</scope>
    <source>
        <strain evidence="3 4">LMG 26898</strain>
    </source>
</reference>
<feature type="domain" description="XdhC Rossmann" evidence="2">
    <location>
        <begin position="123"/>
        <end position="264"/>
    </location>
</feature>
<evidence type="ECO:0000259" key="2">
    <source>
        <dbReference type="Pfam" id="PF13478"/>
    </source>
</evidence>
<name>A0A1M7MGK6_9PSED</name>
<organism evidence="3 4">
    <name type="scientific">Pseudomonas asturiensis</name>
    <dbReference type="NCBI Taxonomy" id="1190415"/>
    <lineage>
        <taxon>Bacteria</taxon>
        <taxon>Pseudomonadati</taxon>
        <taxon>Pseudomonadota</taxon>
        <taxon>Gammaproteobacteria</taxon>
        <taxon>Pseudomonadales</taxon>
        <taxon>Pseudomonadaceae</taxon>
        <taxon>Pseudomonas</taxon>
    </lineage>
</organism>